<feature type="region of interest" description="Disordered" evidence="1">
    <location>
        <begin position="61"/>
        <end position="81"/>
    </location>
</feature>
<dbReference type="EMBL" id="ABJB010607578">
    <property type="status" value="NOT_ANNOTATED_CDS"/>
    <property type="molecule type" value="Genomic_DNA"/>
</dbReference>
<sequence length="81" mass="9408">MRTIVQQAPKTSSNRIQMRPSRLMNLRNKLRVLGIKPRNFKKKLQNTLTGRVNYHLTPRRAKRNSLKLKTKNASSGGTFNF</sequence>
<reference evidence="3" key="2">
    <citation type="submission" date="2020-05" db="UniProtKB">
        <authorList>
            <consortium name="EnsemblMetazoa"/>
        </authorList>
    </citation>
    <scope>IDENTIFICATION</scope>
    <source>
        <strain evidence="3">wikel</strain>
    </source>
</reference>
<keyword evidence="4" id="KW-1185">Reference proteome</keyword>
<feature type="compositionally biased region" description="Polar residues" evidence="1">
    <location>
        <begin position="71"/>
        <end position="81"/>
    </location>
</feature>
<protein>
    <submittedName>
        <fullName evidence="2 3">Uncharacterized protein</fullName>
    </submittedName>
</protein>
<dbReference type="PaxDb" id="6945-B7P1A0"/>
<name>B7P1A0_IXOSC</name>
<accession>B7P1A0</accession>
<dbReference type="EMBL" id="DS615618">
    <property type="protein sequence ID" value="EEC00372.1"/>
    <property type="molecule type" value="Genomic_DNA"/>
</dbReference>
<dbReference type="InParanoid" id="B7P1A0"/>
<dbReference type="Proteomes" id="UP000001555">
    <property type="component" value="Unassembled WGS sequence"/>
</dbReference>
<evidence type="ECO:0000313" key="4">
    <source>
        <dbReference type="Proteomes" id="UP000001555"/>
    </source>
</evidence>
<feature type="compositionally biased region" description="Basic residues" evidence="1">
    <location>
        <begin position="61"/>
        <end position="70"/>
    </location>
</feature>
<proteinExistence type="predicted"/>
<dbReference type="AlphaFoldDB" id="B7P1A0"/>
<organism>
    <name type="scientific">Ixodes scapularis</name>
    <name type="common">Black-legged tick</name>
    <name type="synonym">Deer tick</name>
    <dbReference type="NCBI Taxonomy" id="6945"/>
    <lineage>
        <taxon>Eukaryota</taxon>
        <taxon>Metazoa</taxon>
        <taxon>Ecdysozoa</taxon>
        <taxon>Arthropoda</taxon>
        <taxon>Chelicerata</taxon>
        <taxon>Arachnida</taxon>
        <taxon>Acari</taxon>
        <taxon>Parasitiformes</taxon>
        <taxon>Ixodida</taxon>
        <taxon>Ixodoidea</taxon>
        <taxon>Ixodidae</taxon>
        <taxon>Ixodinae</taxon>
        <taxon>Ixodes</taxon>
    </lineage>
</organism>
<evidence type="ECO:0000256" key="1">
    <source>
        <dbReference type="SAM" id="MobiDB-lite"/>
    </source>
</evidence>
<evidence type="ECO:0000313" key="2">
    <source>
        <dbReference type="EMBL" id="EEC00372.1"/>
    </source>
</evidence>
<reference evidence="2 4" key="1">
    <citation type="submission" date="2008-03" db="EMBL/GenBank/DDBJ databases">
        <title>Annotation of Ixodes scapularis.</title>
        <authorList>
            <consortium name="Ixodes scapularis Genome Project Consortium"/>
            <person name="Caler E."/>
            <person name="Hannick L.I."/>
            <person name="Bidwell S."/>
            <person name="Joardar V."/>
            <person name="Thiagarajan M."/>
            <person name="Amedeo P."/>
            <person name="Galinsky K.J."/>
            <person name="Schobel S."/>
            <person name="Inman J."/>
            <person name="Hostetler J."/>
            <person name="Miller J."/>
            <person name="Hammond M."/>
            <person name="Megy K."/>
            <person name="Lawson D."/>
            <person name="Kodira C."/>
            <person name="Sutton G."/>
            <person name="Meyer J."/>
            <person name="Hill C.A."/>
            <person name="Birren B."/>
            <person name="Nene V."/>
            <person name="Collins F."/>
            <person name="Alarcon-Chaidez F."/>
            <person name="Wikel S."/>
            <person name="Strausberg R."/>
        </authorList>
    </citation>
    <scope>NUCLEOTIDE SEQUENCE [LARGE SCALE GENOMIC DNA]</scope>
    <source>
        <strain evidence="4">Wikel</strain>
        <strain evidence="2">Wikel colony</strain>
    </source>
</reference>
<evidence type="ECO:0000313" key="3">
    <source>
        <dbReference type="EnsemblMetazoa" id="ISCW000154-PA"/>
    </source>
</evidence>
<gene>
    <name evidence="2" type="ORF">IscW_ISCW000154</name>
</gene>
<dbReference type="EnsemblMetazoa" id="ISCW000154-RA">
    <property type="protein sequence ID" value="ISCW000154-PA"/>
    <property type="gene ID" value="ISCW000154"/>
</dbReference>
<dbReference type="VEuPathDB" id="VectorBase:ISCI000154"/>
<dbReference type="HOGENOM" id="CLU_2576479_0_0_1"/>
<dbReference type="VEuPathDB" id="VectorBase:ISCW000154"/>